<keyword evidence="2" id="KW-1185">Reference proteome</keyword>
<name>A0A9N8ZBL3_9GLOM</name>
<dbReference type="AlphaFoldDB" id="A0A9N8ZBL3"/>
<organism evidence="1 2">
    <name type="scientific">Ambispora leptoticha</name>
    <dbReference type="NCBI Taxonomy" id="144679"/>
    <lineage>
        <taxon>Eukaryota</taxon>
        <taxon>Fungi</taxon>
        <taxon>Fungi incertae sedis</taxon>
        <taxon>Mucoromycota</taxon>
        <taxon>Glomeromycotina</taxon>
        <taxon>Glomeromycetes</taxon>
        <taxon>Archaeosporales</taxon>
        <taxon>Ambisporaceae</taxon>
        <taxon>Ambispora</taxon>
    </lineage>
</organism>
<reference evidence="1" key="1">
    <citation type="submission" date="2021-06" db="EMBL/GenBank/DDBJ databases">
        <authorList>
            <person name="Kallberg Y."/>
            <person name="Tangrot J."/>
            <person name="Rosling A."/>
        </authorList>
    </citation>
    <scope>NUCLEOTIDE SEQUENCE</scope>
    <source>
        <strain evidence="1">FL130A</strain>
    </source>
</reference>
<dbReference type="EMBL" id="CAJVPS010000459">
    <property type="protein sequence ID" value="CAG8487635.1"/>
    <property type="molecule type" value="Genomic_DNA"/>
</dbReference>
<comment type="caution">
    <text evidence="1">The sequence shown here is derived from an EMBL/GenBank/DDBJ whole genome shotgun (WGS) entry which is preliminary data.</text>
</comment>
<protein>
    <submittedName>
        <fullName evidence="1">11833_t:CDS:1</fullName>
    </submittedName>
</protein>
<proteinExistence type="predicted"/>
<accession>A0A9N8ZBL3</accession>
<sequence length="67" mass="7568">MEVLLSGGVLETTFYVRFIDTKQKWAVSITLLQAFIKLFLNPQQSEPTKGDFDTLLGSRIYTGIILT</sequence>
<evidence type="ECO:0000313" key="1">
    <source>
        <dbReference type="EMBL" id="CAG8487635.1"/>
    </source>
</evidence>
<dbReference type="Proteomes" id="UP000789508">
    <property type="component" value="Unassembled WGS sequence"/>
</dbReference>
<evidence type="ECO:0000313" key="2">
    <source>
        <dbReference type="Proteomes" id="UP000789508"/>
    </source>
</evidence>
<gene>
    <name evidence="1" type="ORF">ALEPTO_LOCUS2815</name>
</gene>